<accession>A0A1J4MCX1</accession>
<dbReference type="OrthoDB" id="342863at2759"/>
<evidence type="ECO:0000313" key="3">
    <source>
        <dbReference type="EMBL" id="OII72070.1"/>
    </source>
</evidence>
<feature type="transmembrane region" description="Helical" evidence="1">
    <location>
        <begin position="235"/>
        <end position="258"/>
    </location>
</feature>
<dbReference type="GeneID" id="39978194"/>
<dbReference type="EMBL" id="LRBP01000025">
    <property type="protein sequence ID" value="OII72070.1"/>
    <property type="molecule type" value="Genomic_DNA"/>
</dbReference>
<dbReference type="RefSeq" id="XP_028873642.1">
    <property type="nucleotide sequence ID" value="XM_029018415.1"/>
</dbReference>
<keyword evidence="1" id="KW-0472">Membrane</keyword>
<keyword evidence="4" id="KW-1185">Reference proteome</keyword>
<dbReference type="VEuPathDB" id="CryptoDB:cubi_01403"/>
<keyword evidence="1" id="KW-1133">Transmembrane helix</keyword>
<reference evidence="3 4" key="1">
    <citation type="submission" date="2016-10" db="EMBL/GenBank/DDBJ databases">
        <title>Reductive evolution of mitochondrial metabolism and differential evolution of invasion-related proteins in Cryptosporidium.</title>
        <authorList>
            <person name="Liu S."/>
            <person name="Roellig D.M."/>
            <person name="Guo Y."/>
            <person name="Li N."/>
            <person name="Frace M.A."/>
            <person name="Tang K."/>
            <person name="Zhang L."/>
            <person name="Feng Y."/>
            <person name="Xiao L."/>
        </authorList>
    </citation>
    <scope>NUCLEOTIDE SEQUENCE [LARGE SCALE GENOMIC DNA]</scope>
    <source>
        <strain evidence="3">39726</strain>
    </source>
</reference>
<keyword evidence="2" id="KW-0732">Signal</keyword>
<evidence type="ECO:0000313" key="4">
    <source>
        <dbReference type="Proteomes" id="UP000186176"/>
    </source>
</evidence>
<evidence type="ECO:0000256" key="1">
    <source>
        <dbReference type="SAM" id="Phobius"/>
    </source>
</evidence>
<protein>
    <submittedName>
        <fullName evidence="3">Uncharacterized protein</fullName>
    </submittedName>
</protein>
<dbReference type="AlphaFoldDB" id="A0A1J4MCX1"/>
<sequence>MFRFFKYILFANIFFISLNANCCHVETIGSNTKNSYLWETADEYFRKYEKKIISANKFLIQQKINKLKSNNDTSLISDINFAISLIDILAESLSNTSDKFLENNSYNINITSYFENQYFDFLREIDNNIEVNNLIFNNSKNQHKERILQFFQSNVNDTKFQAQQKFPPNSNYSSENNIKSYSNQNNYNGNNRNGLINTQQNTIKHSNLFGILSVTNPAFKMIVSTVLMCLGSTPYGAIAVLVVVTVYTLIEIVIKYFYNRTKNKNILNSIKRSSNMDINPNISRNIYNPMNNSVLFTDQIPNNKSFRNLMKKNNKIPKGLEGLIYNSIQNNHENNHLEKKLEFFVKNLFDYIVINKELKIKKIGFSAENITKNISGRFMNSLLDFFIYNNKTKIENNQNNVTSSNLIDEELFHHNHQQNLNDDLIPDWYKNVCTIYISFKEKNRILIERESDNWVPINNLLKPNNEYLFDLNDGIVEIDNILNIETGYKTSSFTNSSNYNENFDSKNMSMVKKNEYNILSDHNNFLGHHNNTENKWYDRMIKYSIQSYRQNGIRGVITMILDIFSAIFSATPIGYLLITLIRLIAFMTDKLLLLSRSRKNQHQLTRLLLEIPEIFNEDKLSITLKEIGSIETECNKQEKMLINLYISFIRFLRNFNPGINLPTLNKEITKFIEIVKNKNNFIKEYLNNYKNPKSEYLSELRSLLYSKKFSDTNYSEDWTLNEKSEEDYETTFKKTNEIKKDVKNIEITSKVIKETKYIGKSKDNTNTAKNSFQNMIGGLKSFLLNLFKSIFGGAGELWEYIKGLLSRIIDFIKTLWDLVRGEKKKRMLIELLEELPDESVVHSNLFMDIINILREE</sequence>
<gene>
    <name evidence="3" type="ORF">cubi_01403</name>
</gene>
<dbReference type="Proteomes" id="UP000186176">
    <property type="component" value="Unassembled WGS sequence"/>
</dbReference>
<feature type="transmembrane region" description="Helical" evidence="1">
    <location>
        <begin position="574"/>
        <end position="593"/>
    </location>
</feature>
<proteinExistence type="predicted"/>
<organism evidence="3 4">
    <name type="scientific">Cryptosporidium ubiquitum</name>
    <dbReference type="NCBI Taxonomy" id="857276"/>
    <lineage>
        <taxon>Eukaryota</taxon>
        <taxon>Sar</taxon>
        <taxon>Alveolata</taxon>
        <taxon>Apicomplexa</taxon>
        <taxon>Conoidasida</taxon>
        <taxon>Coccidia</taxon>
        <taxon>Eucoccidiorida</taxon>
        <taxon>Eimeriorina</taxon>
        <taxon>Cryptosporidiidae</taxon>
        <taxon>Cryptosporidium</taxon>
    </lineage>
</organism>
<comment type="caution">
    <text evidence="3">The sequence shown here is derived from an EMBL/GenBank/DDBJ whole genome shotgun (WGS) entry which is preliminary data.</text>
</comment>
<keyword evidence="1" id="KW-0812">Transmembrane</keyword>
<evidence type="ECO:0000256" key="2">
    <source>
        <dbReference type="SAM" id="SignalP"/>
    </source>
</evidence>
<feature type="signal peptide" evidence="2">
    <location>
        <begin position="1"/>
        <end position="20"/>
    </location>
</feature>
<name>A0A1J4MCX1_9CRYT</name>
<feature type="chain" id="PRO_5012068656" evidence="2">
    <location>
        <begin position="21"/>
        <end position="856"/>
    </location>
</feature>